<dbReference type="EMBL" id="JAAVJH010000005">
    <property type="protein sequence ID" value="NJR79034.1"/>
    <property type="molecule type" value="Genomic_DNA"/>
</dbReference>
<evidence type="ECO:0000313" key="3">
    <source>
        <dbReference type="Proteomes" id="UP000732399"/>
    </source>
</evidence>
<organism evidence="2 3">
    <name type="scientific">Sphingomonas corticis</name>
    <dbReference type="NCBI Taxonomy" id="2722791"/>
    <lineage>
        <taxon>Bacteria</taxon>
        <taxon>Pseudomonadati</taxon>
        <taxon>Pseudomonadota</taxon>
        <taxon>Alphaproteobacteria</taxon>
        <taxon>Sphingomonadales</taxon>
        <taxon>Sphingomonadaceae</taxon>
        <taxon>Sphingomonas</taxon>
    </lineage>
</organism>
<proteinExistence type="predicted"/>
<feature type="signal peptide" evidence="1">
    <location>
        <begin position="1"/>
        <end position="19"/>
    </location>
</feature>
<evidence type="ECO:0000256" key="1">
    <source>
        <dbReference type="SAM" id="SignalP"/>
    </source>
</evidence>
<comment type="caution">
    <text evidence="2">The sequence shown here is derived from an EMBL/GenBank/DDBJ whole genome shotgun (WGS) entry which is preliminary data.</text>
</comment>
<keyword evidence="3" id="KW-1185">Reference proteome</keyword>
<evidence type="ECO:0000313" key="2">
    <source>
        <dbReference type="EMBL" id="NJR79034.1"/>
    </source>
</evidence>
<sequence>MLRRLFPLVVLSIAAPTMASPAPVQDAATDPKCATVRPAFPAGFGGWSTRAPLAAGRAPRNAPVLAVGRGVDLSLHPLAQVQPVAAWGREAAADSSAGLAMFQVARAGTYRVALGNAAWIDVVRAGRSLPSSAHGHGPACTGIRKIVDFRLTPGRYVLQLSGSAAAALPVLIARSEA</sequence>
<feature type="chain" id="PRO_5045303014" evidence="1">
    <location>
        <begin position="20"/>
        <end position="177"/>
    </location>
</feature>
<name>A0ABX1CM30_9SPHN</name>
<reference evidence="2 3" key="1">
    <citation type="submission" date="2020-03" db="EMBL/GenBank/DDBJ databases">
        <authorList>
            <person name="Wang L."/>
            <person name="He N."/>
            <person name="Li Y."/>
            <person name="Fang Y."/>
            <person name="Zhang F."/>
        </authorList>
    </citation>
    <scope>NUCLEOTIDE SEQUENCE [LARGE SCALE GENOMIC DNA]</scope>
    <source>
        <strain evidence="2 3">36D10-4-7</strain>
    </source>
</reference>
<gene>
    <name evidence="2" type="ORF">HBH26_10580</name>
</gene>
<protein>
    <submittedName>
        <fullName evidence="2">Homogentisate 1,2-dioxygenase</fullName>
    </submittedName>
</protein>
<dbReference type="Proteomes" id="UP000732399">
    <property type="component" value="Unassembled WGS sequence"/>
</dbReference>
<keyword evidence="1" id="KW-0732">Signal</keyword>
<accession>A0ABX1CM30</accession>